<dbReference type="RefSeq" id="XP_064766382.1">
    <property type="nucleotide sequence ID" value="XM_064915397.1"/>
</dbReference>
<gene>
    <name evidence="2" type="ORF">BZA70DRAFT_77672</name>
</gene>
<dbReference type="Proteomes" id="UP001498771">
    <property type="component" value="Unassembled WGS sequence"/>
</dbReference>
<keyword evidence="3" id="KW-1185">Reference proteome</keyword>
<feature type="region of interest" description="Disordered" evidence="1">
    <location>
        <begin position="1"/>
        <end position="50"/>
    </location>
</feature>
<evidence type="ECO:0000256" key="1">
    <source>
        <dbReference type="SAM" id="MobiDB-lite"/>
    </source>
</evidence>
<feature type="compositionally biased region" description="Polar residues" evidence="1">
    <location>
        <begin position="245"/>
        <end position="260"/>
    </location>
</feature>
<sequence>MSHPQTSNLKRKSNFPSAPSPSPSNPSALRSDRAESLSIPPSLPPDGSQIDATLLLNPRTMSNISCLLQSDLPAYELPAIQETSKQTECTTLQPSTSLRLEVMSGNGTVNGAELARARELQELHDLLEDTELVQFVRIADWTVDDLSILIRAKMNDLSWPVIADIIGDDRTVGDCKEIYFRLTLFCRRRRAINQTLQSIASSAQITRLESPIEPPALPSQREDNVEESPSASALQIVQYQSAVTSRPARQQSLAKVSPQKSPAKKTVRKRRGTGSATSQVIATAASNLAAESLESNDRPNQTAEIKGETEQTPHHTAHSELNSEEHPPAARPSLAENSAKDTAAGAENSAAQTLLSAASITETAPDSLSRSPNQRAGQKVTEKVRVVCPPSTSGQQTDPAETGSQELSGQTTSSQPGPEDSPRQTTPSLPATEKPLGRTTPSQPVTEESSGHMFGSPFNDLESIAVEFPAGARVIRVSAIDETSSVSKNEVPEVPETLREVELNSGPSVIERPVGESPQNKEMSSASGRSQAAADSGTDVTKRFTLMSKFQTPIYATVRSGEISLSRFPEKLSLELPKKDLPEQKADDTSSVESKSIEKPEFKKPSIAKPPKLPLLSTMRPPRSLLAIRDVDDSRGESSLHGFSWNRNETITRRKKSTKNERSRQSVIRMIRGEEEPGSTRRERVDYDGDSFEDAETRTDVDDGEVEDERLDTDATISVPDSSVDEDSEIESGRANIVHVDFCDYRTNTEIYLLGSVLTRCNLQETDGQR</sequence>
<reference evidence="2 3" key="1">
    <citation type="submission" date="2024-03" db="EMBL/GenBank/DDBJ databases">
        <title>Genome-scale model development and genomic sequencing of the oleaginous clade Lipomyces.</title>
        <authorList>
            <consortium name="Lawrence Berkeley National Laboratory"/>
            <person name="Czajka J.J."/>
            <person name="Han Y."/>
            <person name="Kim J."/>
            <person name="Mondo S.J."/>
            <person name="Hofstad B.A."/>
            <person name="Robles A."/>
            <person name="Haridas S."/>
            <person name="Riley R."/>
            <person name="LaButti K."/>
            <person name="Pangilinan J."/>
            <person name="Andreopoulos W."/>
            <person name="Lipzen A."/>
            <person name="Yan J."/>
            <person name="Wang M."/>
            <person name="Ng V."/>
            <person name="Grigoriev I.V."/>
            <person name="Spatafora J.W."/>
            <person name="Magnuson J.K."/>
            <person name="Baker S.E."/>
            <person name="Pomraning K.R."/>
        </authorList>
    </citation>
    <scope>NUCLEOTIDE SEQUENCE [LARGE SCALE GENOMIC DNA]</scope>
    <source>
        <strain evidence="2 3">Phaff 52-87</strain>
    </source>
</reference>
<feature type="compositionally biased region" description="Polar residues" evidence="1">
    <location>
        <begin position="390"/>
        <end position="416"/>
    </location>
</feature>
<feature type="region of interest" description="Disordered" evidence="1">
    <location>
        <begin position="482"/>
        <end position="538"/>
    </location>
</feature>
<feature type="compositionally biased region" description="Basic and acidic residues" evidence="1">
    <location>
        <begin position="573"/>
        <end position="588"/>
    </location>
</feature>
<feature type="region of interest" description="Disordered" evidence="1">
    <location>
        <begin position="573"/>
        <end position="620"/>
    </location>
</feature>
<feature type="compositionally biased region" description="Polar residues" evidence="1">
    <location>
        <begin position="349"/>
        <end position="376"/>
    </location>
</feature>
<proteinExistence type="predicted"/>
<feature type="compositionally biased region" description="Polar residues" evidence="1">
    <location>
        <begin position="439"/>
        <end position="448"/>
    </location>
</feature>
<feature type="region of interest" description="Disordered" evidence="1">
    <location>
        <begin position="245"/>
        <end position="458"/>
    </location>
</feature>
<name>A0ABR1F0I4_9ASCO</name>
<comment type="caution">
    <text evidence="2">The sequence shown here is derived from an EMBL/GenBank/DDBJ whole genome shotgun (WGS) entry which is preliminary data.</text>
</comment>
<feature type="compositionally biased region" description="Low complexity" evidence="1">
    <location>
        <begin position="284"/>
        <end position="293"/>
    </location>
</feature>
<dbReference type="EMBL" id="JBBJBU010000012">
    <property type="protein sequence ID" value="KAK7203349.1"/>
    <property type="molecule type" value="Genomic_DNA"/>
</dbReference>
<feature type="compositionally biased region" description="Basic residues" evidence="1">
    <location>
        <begin position="262"/>
        <end position="272"/>
    </location>
</feature>
<feature type="region of interest" description="Disordered" evidence="1">
    <location>
        <begin position="207"/>
        <end position="231"/>
    </location>
</feature>
<evidence type="ECO:0008006" key="4">
    <source>
        <dbReference type="Google" id="ProtNLM"/>
    </source>
</evidence>
<feature type="compositionally biased region" description="Basic and acidic residues" evidence="1">
    <location>
        <begin position="595"/>
        <end position="604"/>
    </location>
</feature>
<dbReference type="GeneID" id="90040909"/>
<accession>A0ABR1F0I4</accession>
<feature type="region of interest" description="Disordered" evidence="1">
    <location>
        <begin position="654"/>
        <end position="710"/>
    </location>
</feature>
<organism evidence="2 3">
    <name type="scientific">Myxozyma melibiosi</name>
    <dbReference type="NCBI Taxonomy" id="54550"/>
    <lineage>
        <taxon>Eukaryota</taxon>
        <taxon>Fungi</taxon>
        <taxon>Dikarya</taxon>
        <taxon>Ascomycota</taxon>
        <taxon>Saccharomycotina</taxon>
        <taxon>Lipomycetes</taxon>
        <taxon>Lipomycetales</taxon>
        <taxon>Lipomycetaceae</taxon>
        <taxon>Myxozyma</taxon>
    </lineage>
</organism>
<feature type="compositionally biased region" description="Polar residues" evidence="1">
    <location>
        <begin position="517"/>
        <end position="530"/>
    </location>
</feature>
<feature type="compositionally biased region" description="Basic and acidic residues" evidence="1">
    <location>
        <begin position="305"/>
        <end position="328"/>
    </location>
</feature>
<evidence type="ECO:0000313" key="2">
    <source>
        <dbReference type="EMBL" id="KAK7203349.1"/>
    </source>
</evidence>
<protein>
    <recommendedName>
        <fullName evidence="4">Myb-like domain-containing protein</fullName>
    </recommendedName>
</protein>
<feature type="compositionally biased region" description="Basic and acidic residues" evidence="1">
    <location>
        <begin position="671"/>
        <end position="687"/>
    </location>
</feature>
<evidence type="ECO:0000313" key="3">
    <source>
        <dbReference type="Proteomes" id="UP001498771"/>
    </source>
</evidence>